<sequence>LKNGIFAAYGSTVNGNTCYGNSQDGIGASDGSTVT</sequence>
<feature type="non-terminal residue" evidence="1">
    <location>
        <position position="1"/>
    </location>
</feature>
<dbReference type="AlphaFoldDB" id="X1DQN4"/>
<organism evidence="1">
    <name type="scientific">marine sediment metagenome</name>
    <dbReference type="NCBI Taxonomy" id="412755"/>
    <lineage>
        <taxon>unclassified sequences</taxon>
        <taxon>metagenomes</taxon>
        <taxon>ecological metagenomes</taxon>
    </lineage>
</organism>
<proteinExistence type="predicted"/>
<evidence type="ECO:0000313" key="1">
    <source>
        <dbReference type="EMBL" id="GAH22462.1"/>
    </source>
</evidence>
<comment type="caution">
    <text evidence="1">The sequence shown here is derived from an EMBL/GenBank/DDBJ whole genome shotgun (WGS) entry which is preliminary data.</text>
</comment>
<accession>X1DQN4</accession>
<gene>
    <name evidence="1" type="ORF">S01H4_67379</name>
</gene>
<reference evidence="1" key="1">
    <citation type="journal article" date="2014" name="Front. Microbiol.">
        <title>High frequency of phylogenetically diverse reductive dehalogenase-homologous genes in deep subseafloor sedimentary metagenomes.</title>
        <authorList>
            <person name="Kawai M."/>
            <person name="Futagami T."/>
            <person name="Toyoda A."/>
            <person name="Takaki Y."/>
            <person name="Nishi S."/>
            <person name="Hori S."/>
            <person name="Arai W."/>
            <person name="Tsubouchi T."/>
            <person name="Morono Y."/>
            <person name="Uchiyama I."/>
            <person name="Ito T."/>
            <person name="Fujiyama A."/>
            <person name="Inagaki F."/>
            <person name="Takami H."/>
        </authorList>
    </citation>
    <scope>NUCLEOTIDE SEQUENCE</scope>
    <source>
        <strain evidence="1">Expedition CK06-06</strain>
    </source>
</reference>
<name>X1DQN4_9ZZZZ</name>
<protein>
    <recommendedName>
        <fullName evidence="2">Right handed beta helix domain-containing protein</fullName>
    </recommendedName>
</protein>
<evidence type="ECO:0008006" key="2">
    <source>
        <dbReference type="Google" id="ProtNLM"/>
    </source>
</evidence>
<dbReference type="EMBL" id="BART01042352">
    <property type="protein sequence ID" value="GAH22462.1"/>
    <property type="molecule type" value="Genomic_DNA"/>
</dbReference>
<feature type="non-terminal residue" evidence="1">
    <location>
        <position position="35"/>
    </location>
</feature>